<evidence type="ECO:0000259" key="8">
    <source>
        <dbReference type="Pfam" id="PF14432"/>
    </source>
</evidence>
<dbReference type="PANTHER" id="PTHR24015">
    <property type="entry name" value="OS07G0578800 PROTEIN-RELATED"/>
    <property type="match status" value="1"/>
</dbReference>
<dbReference type="InterPro" id="IPR046960">
    <property type="entry name" value="PPR_At4g14850-like_plant"/>
</dbReference>
<evidence type="ECO:0000256" key="6">
    <source>
        <dbReference type="PROSITE-ProRule" id="PRU00708"/>
    </source>
</evidence>
<dbReference type="Pfam" id="PF13041">
    <property type="entry name" value="PPR_2"/>
    <property type="match status" value="3"/>
</dbReference>
<dbReference type="FunFam" id="1.25.40.10:FF:000395">
    <property type="entry name" value="Pentatricopeptide repeat-containing protein chloroplastic"/>
    <property type="match status" value="1"/>
</dbReference>
<dbReference type="GO" id="GO:0003723">
    <property type="term" value="F:RNA binding"/>
    <property type="evidence" value="ECO:0007669"/>
    <property type="project" value="InterPro"/>
</dbReference>
<evidence type="ECO:0000313" key="10">
    <source>
        <dbReference type="Proteomes" id="UP001177140"/>
    </source>
</evidence>
<accession>A0AA41RPB4</accession>
<keyword evidence="2" id="KW-0150">Chloroplast</keyword>
<keyword evidence="10" id="KW-1185">Reference proteome</keyword>
<name>A0AA41RPB4_PAPNU</name>
<dbReference type="FunFam" id="1.25.40.10:FF:000073">
    <property type="entry name" value="Pentatricopeptide repeat-containing protein chloroplastic"/>
    <property type="match status" value="1"/>
</dbReference>
<dbReference type="Pfam" id="PF01535">
    <property type="entry name" value="PPR"/>
    <property type="match status" value="6"/>
</dbReference>
<gene>
    <name evidence="9" type="ORF">MKW94_015521</name>
</gene>
<dbReference type="Pfam" id="PF20431">
    <property type="entry name" value="E_motif"/>
    <property type="match status" value="1"/>
</dbReference>
<feature type="repeat" description="PPR" evidence="6">
    <location>
        <begin position="261"/>
        <end position="295"/>
    </location>
</feature>
<feature type="domain" description="DYW" evidence="8">
    <location>
        <begin position="789"/>
        <end position="868"/>
    </location>
</feature>
<dbReference type="InterPro" id="IPR032867">
    <property type="entry name" value="DYW_dom"/>
</dbReference>
<dbReference type="NCBIfam" id="TIGR00756">
    <property type="entry name" value="PPR"/>
    <property type="match status" value="6"/>
</dbReference>
<dbReference type="InterPro" id="IPR046849">
    <property type="entry name" value="E2_motif"/>
</dbReference>
<dbReference type="Pfam" id="PF14432">
    <property type="entry name" value="DYW_deaminase"/>
    <property type="match status" value="1"/>
</dbReference>
<feature type="repeat" description="PPR" evidence="6">
    <location>
        <begin position="362"/>
        <end position="396"/>
    </location>
</feature>
<dbReference type="GO" id="GO:0008270">
    <property type="term" value="F:zinc ion binding"/>
    <property type="evidence" value="ECO:0007669"/>
    <property type="project" value="InterPro"/>
</dbReference>
<dbReference type="GO" id="GO:0009451">
    <property type="term" value="P:RNA modification"/>
    <property type="evidence" value="ECO:0007669"/>
    <property type="project" value="InterPro"/>
</dbReference>
<proteinExistence type="predicted"/>
<feature type="region of interest" description="Disordered" evidence="7">
    <location>
        <begin position="1"/>
        <end position="23"/>
    </location>
</feature>
<sequence length="881" mass="99446">MAVSAKTPANPLPTDLIHPHQPKTHLPKTLKFAPNPTNFQISFKRTQEISAFQSNSIEDNTNLNSEITQLCRQGNLEQAIQYLHTMEEIRVSVEEETYISVLRLCEWKRATEEGNRVYSRIKKSRTRLSIRLGNALLSMFVRFDNLLDAWFVFGKMSERDVFSWNVILGGYAKSGFFDEALNLYHRMLWVGIKPDVYTFPCVLRTCGAIQDKSRGKEIHLHVIRFGFESHIDVINALITMYVKCGDVYSARLLFDKMHKKDRISWNAMIAGYFENEEFLEGLNLFLMMQSLEIQPDLMTMTSVISASELLGDEKLGSAIHGYVIKTGFCVDVSVNNSLIQMHCSVGNLVEAENLFCRMKVKDVVSWTAMICGYEKNELPNKAVESYKQMVLEGVHPDEITIASVLSACSSLGLLDTGIKLHKLASKTRLIQYTIVRNTLIEMYSKCRLVDKALEVFKQIPEKNVISWTSMIFGLKTNNRSLEALTLFRQMKTSLKPNIVTLVAVLSSCASLGALMCGKEIHAHVLRSGLDPDKFLPNSLIDMYVRCGKMDYAWVQFEMYEDKDVSSWNIMLTGFAERGQGKQASDLFRRMTDEGMTPDEITFIALLCACSKSGMVNEGLEYFNIMKNQYAITPNLKHYACLVDLLGRAGFLQEALEFIEDMPLKPDPAVWGALLNACKIHKNVELGELAAKYIFEMDSESVGYYLLLCNLYSDVGRWYGVASVRKIMSENGLTVDPGCSWVEVKGSVHAFLSGDESHPQIKEIKGVLEGLDEKMKKTSSEILGSASLIDKAETSRADLFCGHSERLAIGFALINTVPGMPIRVTKNLYMCGSCHDTVKFVSKIVRREITVRDTEQFHNFKDGICSCGDEGYWRKLSESEIQ</sequence>
<dbReference type="PANTHER" id="PTHR24015:SF156">
    <property type="entry name" value="OS05G0574800 PROTEIN"/>
    <property type="match status" value="1"/>
</dbReference>
<evidence type="ECO:0000256" key="2">
    <source>
        <dbReference type="ARBA" id="ARBA00022528"/>
    </source>
</evidence>
<keyword evidence="3" id="KW-0934">Plastid</keyword>
<organism evidence="9 10">
    <name type="scientific">Papaver nudicaule</name>
    <name type="common">Iceland poppy</name>
    <dbReference type="NCBI Taxonomy" id="74823"/>
    <lineage>
        <taxon>Eukaryota</taxon>
        <taxon>Viridiplantae</taxon>
        <taxon>Streptophyta</taxon>
        <taxon>Embryophyta</taxon>
        <taxon>Tracheophyta</taxon>
        <taxon>Spermatophyta</taxon>
        <taxon>Magnoliopsida</taxon>
        <taxon>Ranunculales</taxon>
        <taxon>Papaveraceae</taxon>
        <taxon>Papaveroideae</taxon>
        <taxon>Papaver</taxon>
    </lineage>
</organism>
<dbReference type="PROSITE" id="PS51375">
    <property type="entry name" value="PPR"/>
    <property type="match status" value="6"/>
</dbReference>
<feature type="repeat" description="PPR" evidence="6">
    <location>
        <begin position="598"/>
        <end position="628"/>
    </location>
</feature>
<dbReference type="AlphaFoldDB" id="A0AA41RPB4"/>
<feature type="repeat" description="PPR" evidence="6">
    <location>
        <begin position="432"/>
        <end position="466"/>
    </location>
</feature>
<evidence type="ECO:0000256" key="1">
    <source>
        <dbReference type="ARBA" id="ARBA00004229"/>
    </source>
</evidence>
<dbReference type="Proteomes" id="UP001177140">
    <property type="component" value="Unassembled WGS sequence"/>
</dbReference>
<protein>
    <recommendedName>
        <fullName evidence="8">DYW domain-containing protein</fullName>
    </recommendedName>
</protein>
<dbReference type="FunFam" id="1.25.40.10:FF:000344">
    <property type="entry name" value="Pentatricopeptide repeat-containing protein"/>
    <property type="match status" value="1"/>
</dbReference>
<evidence type="ECO:0000256" key="4">
    <source>
        <dbReference type="ARBA" id="ARBA00022737"/>
    </source>
</evidence>
<evidence type="ECO:0000256" key="7">
    <source>
        <dbReference type="SAM" id="MobiDB-lite"/>
    </source>
</evidence>
<dbReference type="InterPro" id="IPR011990">
    <property type="entry name" value="TPR-like_helical_dom_sf"/>
</dbReference>
<feature type="repeat" description="PPR" evidence="6">
    <location>
        <begin position="160"/>
        <end position="194"/>
    </location>
</feature>
<keyword evidence="5" id="KW-0809">Transit peptide</keyword>
<dbReference type="GO" id="GO:0009507">
    <property type="term" value="C:chloroplast"/>
    <property type="evidence" value="ECO:0007669"/>
    <property type="project" value="UniProtKB-SubCell"/>
</dbReference>
<reference evidence="9" key="1">
    <citation type="submission" date="2022-03" db="EMBL/GenBank/DDBJ databases">
        <title>A functionally conserved STORR gene fusion in Papaver species that diverged 16.8 million years ago.</title>
        <authorList>
            <person name="Catania T."/>
        </authorList>
    </citation>
    <scope>NUCLEOTIDE SEQUENCE</scope>
    <source>
        <strain evidence="9">S-191538</strain>
    </source>
</reference>
<evidence type="ECO:0000313" key="9">
    <source>
        <dbReference type="EMBL" id="MCL7022246.1"/>
    </source>
</evidence>
<feature type="repeat" description="PPR" evidence="6">
    <location>
        <begin position="563"/>
        <end position="597"/>
    </location>
</feature>
<dbReference type="EMBL" id="JAJJMA010009264">
    <property type="protein sequence ID" value="MCL7022246.1"/>
    <property type="molecule type" value="Genomic_DNA"/>
</dbReference>
<evidence type="ECO:0000256" key="5">
    <source>
        <dbReference type="ARBA" id="ARBA00022946"/>
    </source>
</evidence>
<dbReference type="InterPro" id="IPR046848">
    <property type="entry name" value="E_motif"/>
</dbReference>
<dbReference type="Pfam" id="PF20430">
    <property type="entry name" value="Eplus_motif"/>
    <property type="match status" value="1"/>
</dbReference>
<comment type="subcellular location">
    <subcellularLocation>
        <location evidence="1">Plastid</location>
        <location evidence="1">Chloroplast</location>
    </subcellularLocation>
</comment>
<dbReference type="FunFam" id="1.25.40.10:FF:000776">
    <property type="entry name" value="Pentatricopeptide repeat-containing protein At3g13880"/>
    <property type="match status" value="1"/>
</dbReference>
<keyword evidence="4" id="KW-0677">Repeat</keyword>
<comment type="caution">
    <text evidence="9">The sequence shown here is derived from an EMBL/GenBank/DDBJ whole genome shotgun (WGS) entry which is preliminary data.</text>
</comment>
<evidence type="ECO:0000256" key="3">
    <source>
        <dbReference type="ARBA" id="ARBA00022640"/>
    </source>
</evidence>
<dbReference type="Gene3D" id="1.25.40.10">
    <property type="entry name" value="Tetratricopeptide repeat domain"/>
    <property type="match status" value="6"/>
</dbReference>
<dbReference type="InterPro" id="IPR002885">
    <property type="entry name" value="PPR_rpt"/>
</dbReference>